<dbReference type="Gene3D" id="3.10.290.20">
    <property type="entry name" value="Ubiquitin-like 2 activating enzyme e1b. Chain: B, domain 3"/>
    <property type="match status" value="1"/>
</dbReference>
<gene>
    <name evidence="12" type="primary">UBA2_2</name>
    <name evidence="12" type="ORF">IWQ60_008202</name>
</gene>
<accession>A0A9W8DSM4</accession>
<dbReference type="InterPro" id="IPR023318">
    <property type="entry name" value="Ub_act_enz_dom_a_sf"/>
</dbReference>
<dbReference type="Gene3D" id="1.10.10.520">
    <property type="entry name" value="Ubiquitin activating enzymes (Uba3). Chain: B, domain 2"/>
    <property type="match status" value="1"/>
</dbReference>
<comment type="caution">
    <text evidence="12">The sequence shown here is derived from an EMBL/GenBank/DDBJ whole genome shotgun (WGS) entry which is preliminary data.</text>
</comment>
<reference evidence="12" key="1">
    <citation type="submission" date="2022-07" db="EMBL/GenBank/DDBJ databases">
        <title>Phylogenomic reconstructions and comparative analyses of Kickxellomycotina fungi.</title>
        <authorList>
            <person name="Reynolds N.K."/>
            <person name="Stajich J.E."/>
            <person name="Barry K."/>
            <person name="Grigoriev I.V."/>
            <person name="Crous P."/>
            <person name="Smith M.E."/>
        </authorList>
    </citation>
    <scope>NUCLEOTIDE SEQUENCE</scope>
    <source>
        <strain evidence="12">RSA 861</strain>
    </source>
</reference>
<feature type="compositionally biased region" description="Acidic residues" evidence="9">
    <location>
        <begin position="201"/>
        <end position="216"/>
    </location>
</feature>
<dbReference type="InterPro" id="IPR042449">
    <property type="entry name" value="Ub-E1_IAD_1"/>
</dbReference>
<protein>
    <submittedName>
        <fullName evidence="12">E1 ubiquitin-activating protein uba2</fullName>
        <ecNumber evidence="12">6.2.1.45</ecNumber>
    </submittedName>
</protein>
<feature type="domain" description="Ubiquitin-activating enzyme SCCH" evidence="11">
    <location>
        <begin position="337"/>
        <end position="382"/>
    </location>
</feature>
<evidence type="ECO:0000256" key="1">
    <source>
        <dbReference type="ARBA" id="ARBA00004718"/>
    </source>
</evidence>
<keyword evidence="13" id="KW-1185">Reference proteome</keyword>
<comment type="pathway">
    <text evidence="1">Protein modification; protein sumoylation.</text>
</comment>
<dbReference type="Pfam" id="PF10585">
    <property type="entry name" value="UBA_E1_SCCH"/>
    <property type="match status" value="1"/>
</dbReference>
<proteinExistence type="inferred from homology"/>
<evidence type="ECO:0000256" key="9">
    <source>
        <dbReference type="SAM" id="MobiDB-lite"/>
    </source>
</evidence>
<evidence type="ECO:0000256" key="2">
    <source>
        <dbReference type="ARBA" id="ARBA00005673"/>
    </source>
</evidence>
<evidence type="ECO:0000256" key="7">
    <source>
        <dbReference type="ARBA" id="ARBA00022840"/>
    </source>
</evidence>
<organism evidence="12 13">
    <name type="scientific">Tieghemiomyces parasiticus</name>
    <dbReference type="NCBI Taxonomy" id="78921"/>
    <lineage>
        <taxon>Eukaryota</taxon>
        <taxon>Fungi</taxon>
        <taxon>Fungi incertae sedis</taxon>
        <taxon>Zoopagomycota</taxon>
        <taxon>Kickxellomycotina</taxon>
        <taxon>Dimargaritomycetes</taxon>
        <taxon>Dimargaritales</taxon>
        <taxon>Dimargaritaceae</taxon>
        <taxon>Tieghemiomyces</taxon>
    </lineage>
</organism>
<evidence type="ECO:0000256" key="6">
    <source>
        <dbReference type="ARBA" id="ARBA00022833"/>
    </source>
</evidence>
<dbReference type="InterPro" id="IPR019572">
    <property type="entry name" value="UBA_E1_SCCH"/>
</dbReference>
<evidence type="ECO:0000256" key="8">
    <source>
        <dbReference type="PROSITE-ProRule" id="PRU10132"/>
    </source>
</evidence>
<dbReference type="GO" id="GO:0004839">
    <property type="term" value="F:ubiquitin activating enzyme activity"/>
    <property type="evidence" value="ECO:0007669"/>
    <property type="project" value="UniProtKB-EC"/>
</dbReference>
<feature type="region of interest" description="Disordered" evidence="9">
    <location>
        <begin position="624"/>
        <end position="651"/>
    </location>
</feature>
<dbReference type="GO" id="GO:0005737">
    <property type="term" value="C:cytoplasm"/>
    <property type="evidence" value="ECO:0007669"/>
    <property type="project" value="TreeGrafter"/>
</dbReference>
<evidence type="ECO:0000256" key="4">
    <source>
        <dbReference type="ARBA" id="ARBA00022741"/>
    </source>
</evidence>
<evidence type="ECO:0000259" key="11">
    <source>
        <dbReference type="Pfam" id="PF10585"/>
    </source>
</evidence>
<keyword evidence="4" id="KW-0547">Nucleotide-binding</keyword>
<dbReference type="PROSITE" id="PS00865">
    <property type="entry name" value="UBIQUITIN_ACTIVAT_2"/>
    <property type="match status" value="1"/>
</dbReference>
<sequence length="682" mass="74238">MAHESVPSATPKVLVVGAGGIGCELLKNLVLSGFPTIDVVDLDTIDLSNLNRQFLFQTCHIGQSKATVAAQAVRRFNPRAQVRAYHENIMDARFDAQWFGRFDLVLNALDNLAARRYVNQMCLATDRPLVEAGTAGYLGQVTVIAGHRTECFDCQPKPTPKTFPICTIRSTPSAPIHCIVWAKDYLFGQLFGPEDGGSGGGEEESIAPPTETDDREEIQNLRREANALKTLRTGISHPDTFVEKVFAKVFDQDIHRLLSMEDMWNTRRRPEPLDYTQFSRASAAGAPPRNGALATNGDSAIGSAESLGDQIVWDLDTTVRMFEQSAHRLTGRFQEQAKCHGQAAAGITFDKDDVDVLDFVTAASNLRSVIFHIPPKSRFDVKAMAGNIIPAIATTNAIVAGIMTLQARHLLLTNPVPASASGPETTSTVTPVSSSISGAPLRLDRCQTTYLTQGGKNRPRLFYNEKLADPNPDCGTCRRRFAVAVVHNWHTVTLQDLVALVTQRHADVARLGEDLLVMEGGRLLADPDFDDNLGRSLADLSLTTNRFVIIMNEDDGDTPDGVWPICLCLTGVHPDEADNEASDEPPVYLLNPTALRLPEVLPIKTRAPTAKMVVAEEDQIPAAPALGLPKRKAQESLPGTPTKAVRGDPLRETVASHEIIMVDDDDEDQARSSGHAAIVLDD</sequence>
<dbReference type="SUPFAM" id="SSF69572">
    <property type="entry name" value="Activating enzymes of the ubiquitin-like proteins"/>
    <property type="match status" value="1"/>
</dbReference>
<dbReference type="InterPro" id="IPR035985">
    <property type="entry name" value="Ubiquitin-activating_enz"/>
</dbReference>
<comment type="similarity">
    <text evidence="2">Belongs to the ubiquitin-activating E1 family.</text>
</comment>
<evidence type="ECO:0000313" key="13">
    <source>
        <dbReference type="Proteomes" id="UP001150569"/>
    </source>
</evidence>
<dbReference type="GO" id="GO:0031510">
    <property type="term" value="C:SUMO activating enzyme complex"/>
    <property type="evidence" value="ECO:0007669"/>
    <property type="project" value="TreeGrafter"/>
</dbReference>
<dbReference type="OrthoDB" id="10255449at2759"/>
<dbReference type="GO" id="GO:0005524">
    <property type="term" value="F:ATP binding"/>
    <property type="evidence" value="ECO:0007669"/>
    <property type="project" value="UniProtKB-KW"/>
</dbReference>
<dbReference type="Proteomes" id="UP001150569">
    <property type="component" value="Unassembled WGS sequence"/>
</dbReference>
<feature type="domain" description="THIF-type NAD/FAD binding fold" evidence="10">
    <location>
        <begin position="12"/>
        <end position="420"/>
    </location>
</feature>
<dbReference type="Pfam" id="PF00899">
    <property type="entry name" value="ThiF"/>
    <property type="match status" value="1"/>
</dbReference>
<dbReference type="PANTHER" id="PTHR10953:SF5">
    <property type="entry name" value="SUMO-ACTIVATING ENZYME SUBUNIT 2"/>
    <property type="match status" value="1"/>
</dbReference>
<dbReference type="GO" id="GO:0019948">
    <property type="term" value="F:SUMO activating enzyme activity"/>
    <property type="evidence" value="ECO:0007669"/>
    <property type="project" value="TreeGrafter"/>
</dbReference>
<dbReference type="AlphaFoldDB" id="A0A9W8DSM4"/>
<dbReference type="InterPro" id="IPR045886">
    <property type="entry name" value="ThiF/MoeB/HesA"/>
</dbReference>
<dbReference type="PANTHER" id="PTHR10953">
    <property type="entry name" value="UBIQUITIN-ACTIVATING ENZYME E1"/>
    <property type="match status" value="1"/>
</dbReference>
<feature type="region of interest" description="Disordered" evidence="9">
    <location>
        <begin position="193"/>
        <end position="216"/>
    </location>
</feature>
<dbReference type="FunFam" id="3.50.50.80:FF:000002">
    <property type="entry name" value="SUMO-activating enzyme subunit 2"/>
    <property type="match status" value="1"/>
</dbReference>
<keyword evidence="6" id="KW-0862">Zinc</keyword>
<dbReference type="GO" id="GO:0046872">
    <property type="term" value="F:metal ion binding"/>
    <property type="evidence" value="ECO:0007669"/>
    <property type="project" value="UniProtKB-KW"/>
</dbReference>
<dbReference type="Gene3D" id="3.50.50.80">
    <property type="entry name" value="Ubiquitin-activating enzyme E1, inactive adenylation domain, subdomain 1"/>
    <property type="match status" value="1"/>
</dbReference>
<dbReference type="GO" id="GO:0016925">
    <property type="term" value="P:protein sumoylation"/>
    <property type="evidence" value="ECO:0007669"/>
    <property type="project" value="TreeGrafter"/>
</dbReference>
<feature type="active site" description="Glycyl thioester intermediate" evidence="8">
    <location>
        <position position="166"/>
    </location>
</feature>
<evidence type="ECO:0000256" key="3">
    <source>
        <dbReference type="ARBA" id="ARBA00022723"/>
    </source>
</evidence>
<keyword evidence="7" id="KW-0067">ATP-binding</keyword>
<evidence type="ECO:0000313" key="12">
    <source>
        <dbReference type="EMBL" id="KAJ1916133.1"/>
    </source>
</evidence>
<keyword evidence="12" id="KW-0436">Ligase</keyword>
<evidence type="ECO:0000256" key="5">
    <source>
        <dbReference type="ARBA" id="ARBA00022786"/>
    </source>
</evidence>
<dbReference type="InterPro" id="IPR033127">
    <property type="entry name" value="UBQ-activ_enz_E1_Cys_AS"/>
</dbReference>
<name>A0A9W8DSM4_9FUNG</name>
<keyword evidence="5" id="KW-0833">Ubl conjugation pathway</keyword>
<keyword evidence="3" id="KW-0479">Metal-binding</keyword>
<evidence type="ECO:0000259" key="10">
    <source>
        <dbReference type="Pfam" id="PF00899"/>
    </source>
</evidence>
<dbReference type="EMBL" id="JANBPT010000596">
    <property type="protein sequence ID" value="KAJ1916133.1"/>
    <property type="molecule type" value="Genomic_DNA"/>
</dbReference>
<dbReference type="InterPro" id="IPR000594">
    <property type="entry name" value="ThiF_NAD_FAD-bd"/>
</dbReference>
<dbReference type="EC" id="6.2.1.45" evidence="12"/>